<evidence type="ECO:0000256" key="1">
    <source>
        <dbReference type="ARBA" id="ARBA00022723"/>
    </source>
</evidence>
<dbReference type="SUPFAM" id="SSF50129">
    <property type="entry name" value="GroES-like"/>
    <property type="match status" value="1"/>
</dbReference>
<gene>
    <name evidence="6" type="ORF">OINT_2000944</name>
</gene>
<evidence type="ECO:0000313" key="7">
    <source>
        <dbReference type="Proteomes" id="UP000004386"/>
    </source>
</evidence>
<comment type="cofactor">
    <cofactor evidence="4">
        <name>Zn(2+)</name>
        <dbReference type="ChEBI" id="CHEBI:29105"/>
    </cofactor>
</comment>
<dbReference type="GO" id="GO:0008270">
    <property type="term" value="F:zinc ion binding"/>
    <property type="evidence" value="ECO:0007669"/>
    <property type="project" value="InterPro"/>
</dbReference>
<accession>C4WMK4</accession>
<keyword evidence="1 4" id="KW-0479">Metal-binding</keyword>
<sequence length="353" mass="37306">MLMAATGWHEAVGPRHKMKAIYFTGHGEAGLTDLPEPALQPGHALIDVKASGLCHTDIDVLHGRYGSSAFPLVPGHEYAGIVVAVAEDVTNVKVGDRVAVDPNIPCGYCRACLKGLTNLCSDLKAYGVTHNGGFASMSLVEASHLHSIGDLPFNVAALAEPLACVLNGLGAADLKTGPYGTETALVFGAGPIGLLLALSLKARGVKHVAVADINEHRLAFAEGLGLEPVVSGSEMLDKPKRSFDFVADATGITQVVESMVSYAADGGTVLMFGVCAPEARISVAPFEIFRRQIRIAGSHSLNRNIPQALEILKQDQGEMARLVSHQLPLREMLPHFTKHGGDPATMKVQFVPD</sequence>
<dbReference type="Pfam" id="PF08240">
    <property type="entry name" value="ADH_N"/>
    <property type="match status" value="1"/>
</dbReference>
<dbReference type="Gene3D" id="3.90.180.10">
    <property type="entry name" value="Medium-chain alcohol dehydrogenases, catalytic domain"/>
    <property type="match status" value="1"/>
</dbReference>
<reference evidence="6 7" key="1">
    <citation type="submission" date="2009-05" db="EMBL/GenBank/DDBJ databases">
        <authorList>
            <person name="Setubal J.C."/>
            <person name="Boyle S."/>
            <person name="Crasta O.R."/>
            <person name="Gillespie J.J."/>
            <person name="Kenyon R.W."/>
            <person name="Lu J."/>
            <person name="Mane S."/>
            <person name="Nagrani S."/>
            <person name="Shallom J.M."/>
            <person name="Shallom S."/>
            <person name="Shukla M."/>
            <person name="Snyder E.E."/>
            <person name="Sobral B.W."/>
            <person name="Wattam A.R."/>
            <person name="Will R."/>
            <person name="Williams K."/>
            <person name="Yoo H."/>
            <person name="Munk C."/>
            <person name="Tapia R."/>
            <person name="Green L."/>
            <person name="Rogers Y."/>
            <person name="Detter J.C."/>
            <person name="Bruce D."/>
            <person name="Brettin T.S."/>
            <person name="Tsolis R."/>
        </authorList>
    </citation>
    <scope>NUCLEOTIDE SEQUENCE [LARGE SCALE GENOMIC DNA]</scope>
    <source>
        <strain evidence="6 7">LMG 3301</strain>
    </source>
</reference>
<dbReference type="GO" id="GO:0016616">
    <property type="term" value="F:oxidoreductase activity, acting on the CH-OH group of donors, NAD or NADP as acceptor"/>
    <property type="evidence" value="ECO:0007669"/>
    <property type="project" value="UniProtKB-ARBA"/>
</dbReference>
<evidence type="ECO:0000256" key="4">
    <source>
        <dbReference type="RuleBase" id="RU361277"/>
    </source>
</evidence>
<comment type="similarity">
    <text evidence="4">Belongs to the zinc-containing alcohol dehydrogenase family.</text>
</comment>
<evidence type="ECO:0000313" key="6">
    <source>
        <dbReference type="EMBL" id="EEQ93769.1"/>
    </source>
</evidence>
<dbReference type="SMART" id="SM00829">
    <property type="entry name" value="PKS_ER"/>
    <property type="match status" value="1"/>
</dbReference>
<dbReference type="Proteomes" id="UP000004386">
    <property type="component" value="Unassembled WGS sequence"/>
</dbReference>
<name>C4WMK4_9HYPH</name>
<dbReference type="HOGENOM" id="CLU_026673_11_0_5"/>
<evidence type="ECO:0000259" key="5">
    <source>
        <dbReference type="SMART" id="SM00829"/>
    </source>
</evidence>
<proteinExistence type="inferred from homology"/>
<protein>
    <submittedName>
        <fullName evidence="6">Alcohol dehydrogenase</fullName>
    </submittedName>
</protein>
<keyword evidence="2 4" id="KW-0862">Zinc</keyword>
<dbReference type="InterPro" id="IPR036291">
    <property type="entry name" value="NAD(P)-bd_dom_sf"/>
</dbReference>
<dbReference type="Pfam" id="PF00107">
    <property type="entry name" value="ADH_zinc_N"/>
    <property type="match status" value="1"/>
</dbReference>
<keyword evidence="3" id="KW-0560">Oxidoreductase</keyword>
<dbReference type="InterPro" id="IPR011032">
    <property type="entry name" value="GroES-like_sf"/>
</dbReference>
<dbReference type="InterPro" id="IPR013149">
    <property type="entry name" value="ADH-like_C"/>
</dbReference>
<dbReference type="InterPro" id="IPR020843">
    <property type="entry name" value="ER"/>
</dbReference>
<dbReference type="InterPro" id="IPR013154">
    <property type="entry name" value="ADH-like_N"/>
</dbReference>
<evidence type="ECO:0000256" key="2">
    <source>
        <dbReference type="ARBA" id="ARBA00022833"/>
    </source>
</evidence>
<feature type="domain" description="Enoyl reductase (ER)" evidence="5">
    <location>
        <begin position="30"/>
        <end position="256"/>
    </location>
</feature>
<dbReference type="Gene3D" id="3.40.50.720">
    <property type="entry name" value="NAD(P)-binding Rossmann-like Domain"/>
    <property type="match status" value="1"/>
</dbReference>
<dbReference type="PANTHER" id="PTHR43401:SF2">
    <property type="entry name" value="L-THREONINE 3-DEHYDROGENASE"/>
    <property type="match status" value="1"/>
</dbReference>
<dbReference type="InterPro" id="IPR050129">
    <property type="entry name" value="Zn_alcohol_dh"/>
</dbReference>
<dbReference type="EMBL" id="ACQA01000002">
    <property type="protein sequence ID" value="EEQ93769.1"/>
    <property type="molecule type" value="Genomic_DNA"/>
</dbReference>
<dbReference type="InterPro" id="IPR002328">
    <property type="entry name" value="ADH_Zn_CS"/>
</dbReference>
<dbReference type="SUPFAM" id="SSF51735">
    <property type="entry name" value="NAD(P)-binding Rossmann-fold domains"/>
    <property type="match status" value="1"/>
</dbReference>
<dbReference type="CDD" id="cd08234">
    <property type="entry name" value="threonine_DH_like"/>
    <property type="match status" value="1"/>
</dbReference>
<dbReference type="PANTHER" id="PTHR43401">
    <property type="entry name" value="L-THREONINE 3-DEHYDROGENASE"/>
    <property type="match status" value="1"/>
</dbReference>
<evidence type="ECO:0000256" key="3">
    <source>
        <dbReference type="ARBA" id="ARBA00023002"/>
    </source>
</evidence>
<dbReference type="AlphaFoldDB" id="C4WMK4"/>
<comment type="caution">
    <text evidence="6">The sequence shown here is derived from an EMBL/GenBank/DDBJ whole genome shotgun (WGS) entry which is preliminary data.</text>
</comment>
<organism evidence="6 7">
    <name type="scientific">Brucella intermedia LMG 3301</name>
    <dbReference type="NCBI Taxonomy" id="641118"/>
    <lineage>
        <taxon>Bacteria</taxon>
        <taxon>Pseudomonadati</taxon>
        <taxon>Pseudomonadota</taxon>
        <taxon>Alphaproteobacteria</taxon>
        <taxon>Hyphomicrobiales</taxon>
        <taxon>Brucellaceae</taxon>
        <taxon>Brucella/Ochrobactrum group</taxon>
        <taxon>Brucella</taxon>
    </lineage>
</organism>
<dbReference type="PROSITE" id="PS00059">
    <property type="entry name" value="ADH_ZINC"/>
    <property type="match status" value="1"/>
</dbReference>